<dbReference type="InterPro" id="IPR036220">
    <property type="entry name" value="UDP-Glc/GDP-Man_DH_C_sf"/>
</dbReference>
<dbReference type="EMBL" id="FLQX01000136">
    <property type="protein sequence ID" value="SBT08538.1"/>
    <property type="molecule type" value="Genomic_DNA"/>
</dbReference>
<dbReference type="AlphaFoldDB" id="A0A1A8XWY8"/>
<dbReference type="InterPro" id="IPR014027">
    <property type="entry name" value="UDP-Glc/GDP-Man_DH_C"/>
</dbReference>
<dbReference type="Pfam" id="PF03720">
    <property type="entry name" value="UDPG_MGDP_dh_C"/>
    <property type="match status" value="1"/>
</dbReference>
<gene>
    <name evidence="2" type="ORF">ACCAA_580024</name>
</gene>
<dbReference type="STRING" id="1860102.ACCAA_580024"/>
<sequence length="134" mass="15226">MQPGFPSALRDADALLIVTEWREFKSPDFEQMRALLKQPLLFDGRNLFDPALVRSLGLEDYAIGRGEGPRGGWRWSGRGRRQGQRLGGPSLQVRILSLNSVHRIRYRKRLGGVGRAISACLCPIWVLTCPRWVR</sequence>
<dbReference type="Proteomes" id="UP000199169">
    <property type="component" value="Unassembled WGS sequence"/>
</dbReference>
<accession>A0A1A8XWY8</accession>
<dbReference type="GO" id="GO:0051287">
    <property type="term" value="F:NAD binding"/>
    <property type="evidence" value="ECO:0007669"/>
    <property type="project" value="InterPro"/>
</dbReference>
<dbReference type="SUPFAM" id="SSF52413">
    <property type="entry name" value="UDP-glucose/GDP-mannose dehydrogenase C-terminal domain"/>
    <property type="match status" value="1"/>
</dbReference>
<dbReference type="GO" id="GO:0016616">
    <property type="term" value="F:oxidoreductase activity, acting on the CH-OH group of donors, NAD or NADP as acceptor"/>
    <property type="evidence" value="ECO:0007669"/>
    <property type="project" value="InterPro"/>
</dbReference>
<feature type="domain" description="UDP-glucose/GDP-mannose dehydrogenase C-terminal" evidence="1">
    <location>
        <begin position="6"/>
        <end position="50"/>
    </location>
</feature>
<name>A0A1A8XWY8_9PROT</name>
<evidence type="ECO:0000313" key="3">
    <source>
        <dbReference type="Proteomes" id="UP000199169"/>
    </source>
</evidence>
<proteinExistence type="predicted"/>
<organism evidence="2 3">
    <name type="scientific">Candidatus Accumulibacter aalborgensis</name>
    <dbReference type="NCBI Taxonomy" id="1860102"/>
    <lineage>
        <taxon>Bacteria</taxon>
        <taxon>Pseudomonadati</taxon>
        <taxon>Pseudomonadota</taxon>
        <taxon>Betaproteobacteria</taxon>
        <taxon>Candidatus Accumulibacter</taxon>
    </lineage>
</organism>
<keyword evidence="3" id="KW-1185">Reference proteome</keyword>
<dbReference type="Gene3D" id="3.40.50.720">
    <property type="entry name" value="NAD(P)-binding Rossmann-like Domain"/>
    <property type="match status" value="1"/>
</dbReference>
<evidence type="ECO:0000259" key="1">
    <source>
        <dbReference type="Pfam" id="PF03720"/>
    </source>
</evidence>
<protein>
    <recommendedName>
        <fullName evidence="1">UDP-glucose/GDP-mannose dehydrogenase C-terminal domain-containing protein</fullName>
    </recommendedName>
</protein>
<reference evidence="2 3" key="1">
    <citation type="submission" date="2016-06" db="EMBL/GenBank/DDBJ databases">
        <authorList>
            <person name="Kjaerup R.B."/>
            <person name="Dalgaard T.S."/>
            <person name="Juul-Madsen H.R."/>
        </authorList>
    </citation>
    <scope>NUCLEOTIDE SEQUENCE [LARGE SCALE GENOMIC DNA]</scope>
    <source>
        <strain evidence="2">3</strain>
    </source>
</reference>
<evidence type="ECO:0000313" key="2">
    <source>
        <dbReference type="EMBL" id="SBT08538.1"/>
    </source>
</evidence>